<protein>
    <submittedName>
        <fullName evidence="1">Uncharacterized protein</fullName>
    </submittedName>
</protein>
<organism evidence="1">
    <name type="scientific">Populus davidiana</name>
    <dbReference type="NCBI Taxonomy" id="266767"/>
    <lineage>
        <taxon>Eukaryota</taxon>
        <taxon>Viridiplantae</taxon>
        <taxon>Streptophyta</taxon>
        <taxon>Embryophyta</taxon>
        <taxon>Tracheophyta</taxon>
        <taxon>Spermatophyta</taxon>
        <taxon>Magnoliopsida</taxon>
        <taxon>eudicotyledons</taxon>
        <taxon>Gunneridae</taxon>
        <taxon>Pentapetalae</taxon>
        <taxon>rosids</taxon>
        <taxon>fabids</taxon>
        <taxon>Malpighiales</taxon>
        <taxon>Salicaceae</taxon>
        <taxon>Saliceae</taxon>
        <taxon>Populus</taxon>
    </lineage>
</organism>
<dbReference type="AlphaFoldDB" id="A0A6M2E7P9"/>
<dbReference type="EMBL" id="GILB01000767">
    <property type="protein sequence ID" value="NUU81100.1"/>
    <property type="molecule type" value="Transcribed_RNA"/>
</dbReference>
<name>A0A6M2E7P9_9ROSI</name>
<evidence type="ECO:0000313" key="1">
    <source>
        <dbReference type="EMBL" id="NUU81100.1"/>
    </source>
</evidence>
<sequence>MRTNVWDSHVMIATVNESSIWVLGQVPMVINSAFDIVRIGQGLIASSPILYGSLANMKSISNRFIISPPINVYMIVILHANKLVNNQGKREKRKDKLVQCTRHQGPGTLGLGSRISASSAMRNLGSHFNATGFGDTFLHVGSRICPVYTFPIHSLMANMSSIHDALL</sequence>
<proteinExistence type="predicted"/>
<accession>A0A6M2E7P9</accession>
<reference evidence="1" key="1">
    <citation type="submission" date="2020-03" db="EMBL/GenBank/DDBJ databases">
        <authorList>
            <person name="Zhang R."/>
        </authorList>
    </citation>
    <scope>NUCLEOTIDE SEQUENCE</scope>
</reference>